<evidence type="ECO:0000313" key="2">
    <source>
        <dbReference type="EMBL" id="KAL3779540.1"/>
    </source>
</evidence>
<organism evidence="2 3">
    <name type="scientific">Cyclotella atomus</name>
    <dbReference type="NCBI Taxonomy" id="382360"/>
    <lineage>
        <taxon>Eukaryota</taxon>
        <taxon>Sar</taxon>
        <taxon>Stramenopiles</taxon>
        <taxon>Ochrophyta</taxon>
        <taxon>Bacillariophyta</taxon>
        <taxon>Coscinodiscophyceae</taxon>
        <taxon>Thalassiosirophycidae</taxon>
        <taxon>Stephanodiscales</taxon>
        <taxon>Stephanodiscaceae</taxon>
        <taxon>Cyclotella</taxon>
    </lineage>
</organism>
<dbReference type="EMBL" id="JALLPJ020000929">
    <property type="protein sequence ID" value="KAL3779540.1"/>
    <property type="molecule type" value="Genomic_DNA"/>
</dbReference>
<sequence length="343" mass="37625">MIPSAIAAVLATYTNIICYAFQPAALNINLHHATIRARTPLFSIESPTDTEEEDATFFFRASRQAAKDRYEKLTNGEDPFGLFRSSVDKDSTAKRTNSTGESQSQEASPEESFIEPSVEPPTNQVMIQTSISASVGESTDNDLSPSQNTYNFHKRLLDARFAMETKKLPTAEPDTAEAVKRERKKRLEAANKAKESVQSTQFEANSSSQPITIIEEEKTGGCIRKVQDEAAEEKITYRNRNELLSSLYPEIAIAQEPDEDVAIKDPALSPPPSPAPAAAVVKMAEQTQTSIGKDDESFSLVEANKSDIAADKSGVNEENVAMGLLVLTRSFITLKQIVDSKKE</sequence>
<dbReference type="Proteomes" id="UP001530400">
    <property type="component" value="Unassembled WGS sequence"/>
</dbReference>
<keyword evidence="3" id="KW-1185">Reference proteome</keyword>
<reference evidence="2 3" key="1">
    <citation type="submission" date="2024-10" db="EMBL/GenBank/DDBJ databases">
        <title>Updated reference genomes for cyclostephanoid diatoms.</title>
        <authorList>
            <person name="Roberts W.R."/>
            <person name="Alverson A.J."/>
        </authorList>
    </citation>
    <scope>NUCLEOTIDE SEQUENCE [LARGE SCALE GENOMIC DNA]</scope>
    <source>
        <strain evidence="2 3">AJA010-31</strain>
    </source>
</reference>
<evidence type="ECO:0000313" key="3">
    <source>
        <dbReference type="Proteomes" id="UP001530400"/>
    </source>
</evidence>
<proteinExistence type="predicted"/>
<accession>A0ABD3NU26</accession>
<protein>
    <submittedName>
        <fullName evidence="2">Uncharacterized protein</fullName>
    </submittedName>
</protein>
<comment type="caution">
    <text evidence="2">The sequence shown here is derived from an EMBL/GenBank/DDBJ whole genome shotgun (WGS) entry which is preliminary data.</text>
</comment>
<gene>
    <name evidence="2" type="ORF">ACHAWO_004929</name>
</gene>
<feature type="region of interest" description="Disordered" evidence="1">
    <location>
        <begin position="81"/>
        <end position="119"/>
    </location>
</feature>
<evidence type="ECO:0000256" key="1">
    <source>
        <dbReference type="SAM" id="MobiDB-lite"/>
    </source>
</evidence>
<dbReference type="AlphaFoldDB" id="A0ABD3NU26"/>
<name>A0ABD3NU26_9STRA</name>